<sequence>MFKKLKITCDEATTICDKNQYGEATTLELLKLNIHFIRCRICSLYTKQNIKMTKIYKGHSKTCKQVTHCMTTQDKEKLKKALEETSI</sequence>
<evidence type="ECO:0000313" key="1">
    <source>
        <dbReference type="EMBL" id="TMM30360.1"/>
    </source>
</evidence>
<proteinExistence type="predicted"/>
<dbReference type="Proteomes" id="UP000307140">
    <property type="component" value="Unassembled WGS sequence"/>
</dbReference>
<dbReference type="AlphaFoldDB" id="A0A5S3N533"/>
<evidence type="ECO:0008006" key="3">
    <source>
        <dbReference type="Google" id="ProtNLM"/>
    </source>
</evidence>
<evidence type="ECO:0000313" key="2">
    <source>
        <dbReference type="Proteomes" id="UP000307140"/>
    </source>
</evidence>
<name>A0A5S3N533_9FLAO</name>
<dbReference type="OrthoDB" id="1262821at2"/>
<comment type="caution">
    <text evidence="1">The sequence shown here is derived from an EMBL/GenBank/DDBJ whole genome shotgun (WGS) entry which is preliminary data.</text>
</comment>
<dbReference type="RefSeq" id="WP_138535312.1">
    <property type="nucleotide sequence ID" value="NZ_VANR01000003.1"/>
</dbReference>
<dbReference type="EMBL" id="VANR01000003">
    <property type="protein sequence ID" value="TMM30360.1"/>
    <property type="molecule type" value="Genomic_DNA"/>
</dbReference>
<gene>
    <name evidence="1" type="ORF">FDT66_06255</name>
</gene>
<reference evidence="1 2" key="1">
    <citation type="submission" date="2019-05" db="EMBL/GenBank/DDBJ databases">
        <title>Polaribacter aestuariivivens sp. nov., isolated from a tidal flat.</title>
        <authorList>
            <person name="Yoon J.-H."/>
        </authorList>
    </citation>
    <scope>NUCLEOTIDE SEQUENCE [LARGE SCALE GENOMIC DNA]</scope>
    <source>
        <strain evidence="1 2">DBTF-3</strain>
    </source>
</reference>
<organism evidence="1 2">
    <name type="scientific">Polaribacter aestuariivivens</name>
    <dbReference type="NCBI Taxonomy" id="2304626"/>
    <lineage>
        <taxon>Bacteria</taxon>
        <taxon>Pseudomonadati</taxon>
        <taxon>Bacteroidota</taxon>
        <taxon>Flavobacteriia</taxon>
        <taxon>Flavobacteriales</taxon>
        <taxon>Flavobacteriaceae</taxon>
    </lineage>
</organism>
<keyword evidence="2" id="KW-1185">Reference proteome</keyword>
<accession>A0A5S3N533</accession>
<protein>
    <recommendedName>
        <fullName evidence="3">Glycine dehydrogenase</fullName>
    </recommendedName>
</protein>